<proteinExistence type="predicted"/>
<sequence length="286" mass="30580">MKEKGFRGFIFESIGLVLGCIFMSIGINMFLKPYTIAPGGLSGLSMVIGKVTGLPMSIVMLVIGIPLIVFSVKILGIKNSIKTLIGMSVFSAILSITSYLSNVHVTEDVLLCSISGALCLGIGLGIILKMDASTGGTDLIALMLNKVFPNVPLSKFMVMLDGMVVISAGLASKNLETALYSGVALYIIVKLVDAIVSDFNYSKAFMIISNEPNVLRDGITREIKRGVTFLQGKGGYTNEDKNVLLVVVSKNEEVHLKKVIKNIDPSAFIIVSDVHEVLGEGFKAIA</sequence>
<dbReference type="PANTHER" id="PTHR33545">
    <property type="entry name" value="UPF0750 MEMBRANE PROTEIN YITT-RELATED"/>
    <property type="match status" value="1"/>
</dbReference>
<dbReference type="Gene3D" id="3.30.70.120">
    <property type="match status" value="1"/>
</dbReference>
<dbReference type="OrthoDB" id="9779786at2"/>
<reference evidence="7" key="1">
    <citation type="submission" date="2015-01" db="EMBL/GenBank/DDBJ databases">
        <authorList>
            <person name="Aslett M.A."/>
            <person name="De Silva N."/>
        </authorList>
    </citation>
    <scope>NUCLEOTIDE SEQUENCE [LARGE SCALE GENOMIC DNA]</scope>
    <source>
        <strain evidence="7">R28058</strain>
    </source>
</reference>
<keyword evidence="5" id="KW-0472">Membrane</keyword>
<dbReference type="InterPro" id="IPR051461">
    <property type="entry name" value="UPF0750_membrane"/>
</dbReference>
<evidence type="ECO:0000256" key="1">
    <source>
        <dbReference type="ARBA" id="ARBA00004651"/>
    </source>
</evidence>
<gene>
    <name evidence="6" type="ORF">R28058_15931</name>
</gene>
<dbReference type="CDD" id="cd16380">
    <property type="entry name" value="YitT_C"/>
    <property type="match status" value="1"/>
</dbReference>
<dbReference type="InterPro" id="IPR019264">
    <property type="entry name" value="DUF2179"/>
</dbReference>
<keyword evidence="3" id="KW-0812">Transmembrane</keyword>
<dbReference type="RefSeq" id="WP_055342023.1">
    <property type="nucleotide sequence ID" value="NZ_CABJBQ010000203.1"/>
</dbReference>
<evidence type="ECO:0000313" key="6">
    <source>
        <dbReference type="EMBL" id="CEQ03860.1"/>
    </source>
</evidence>
<dbReference type="AlphaFoldDB" id="A0A0C7HY41"/>
<dbReference type="KEGG" id="psor:RSJ16_10780"/>
<keyword evidence="4" id="KW-1133">Transmembrane helix</keyword>
<dbReference type="InterPro" id="IPR015867">
    <property type="entry name" value="N-reg_PII/ATP_PRibTrfase_C"/>
</dbReference>
<protein>
    <submittedName>
        <fullName evidence="6">Membrane protein</fullName>
    </submittedName>
</protein>
<comment type="subcellular location">
    <subcellularLocation>
        <location evidence="1">Cell membrane</location>
        <topology evidence="1">Multi-pass membrane protein</topology>
    </subcellularLocation>
</comment>
<accession>A0A0C7HY41</accession>
<dbReference type="PANTHER" id="PTHR33545:SF9">
    <property type="entry name" value="UPF0750 MEMBRANE PROTEIN YITE"/>
    <property type="match status" value="1"/>
</dbReference>
<evidence type="ECO:0000256" key="5">
    <source>
        <dbReference type="ARBA" id="ARBA00023136"/>
    </source>
</evidence>
<evidence type="ECO:0000313" key="7">
    <source>
        <dbReference type="Proteomes" id="UP000049127"/>
    </source>
</evidence>
<organism evidence="6 7">
    <name type="scientific">Paraclostridium sordellii</name>
    <name type="common">Clostridium sordellii</name>
    <dbReference type="NCBI Taxonomy" id="1505"/>
    <lineage>
        <taxon>Bacteria</taxon>
        <taxon>Bacillati</taxon>
        <taxon>Bacillota</taxon>
        <taxon>Clostridia</taxon>
        <taxon>Peptostreptococcales</taxon>
        <taxon>Peptostreptococcaceae</taxon>
        <taxon>Paraclostridium</taxon>
    </lineage>
</organism>
<evidence type="ECO:0000256" key="3">
    <source>
        <dbReference type="ARBA" id="ARBA00022692"/>
    </source>
</evidence>
<evidence type="ECO:0000256" key="2">
    <source>
        <dbReference type="ARBA" id="ARBA00022475"/>
    </source>
</evidence>
<dbReference type="Pfam" id="PF10035">
    <property type="entry name" value="DUF2179"/>
    <property type="match status" value="1"/>
</dbReference>
<keyword evidence="2" id="KW-1003">Cell membrane</keyword>
<dbReference type="EMBL" id="CEKZ01000003">
    <property type="protein sequence ID" value="CEQ03860.1"/>
    <property type="molecule type" value="Genomic_DNA"/>
</dbReference>
<dbReference type="Pfam" id="PF02588">
    <property type="entry name" value="YitT_membrane"/>
    <property type="match status" value="1"/>
</dbReference>
<dbReference type="PIRSF" id="PIRSF006483">
    <property type="entry name" value="Membrane_protein_YitT"/>
    <property type="match status" value="1"/>
</dbReference>
<dbReference type="Proteomes" id="UP000049127">
    <property type="component" value="Unassembled WGS sequence"/>
</dbReference>
<name>A0A0C7HY41_PARSO</name>
<dbReference type="InterPro" id="IPR003740">
    <property type="entry name" value="YitT"/>
</dbReference>
<dbReference type="GO" id="GO:0005886">
    <property type="term" value="C:plasma membrane"/>
    <property type="evidence" value="ECO:0007669"/>
    <property type="project" value="UniProtKB-SubCell"/>
</dbReference>
<evidence type="ECO:0000256" key="4">
    <source>
        <dbReference type="ARBA" id="ARBA00022989"/>
    </source>
</evidence>